<dbReference type="InterPro" id="IPR028087">
    <property type="entry name" value="Tad_N"/>
</dbReference>
<dbReference type="InterPro" id="IPR036465">
    <property type="entry name" value="vWFA_dom_sf"/>
</dbReference>
<feature type="transmembrane region" description="Helical" evidence="2">
    <location>
        <begin position="40"/>
        <end position="64"/>
    </location>
</feature>
<evidence type="ECO:0000256" key="1">
    <source>
        <dbReference type="SAM" id="MobiDB-lite"/>
    </source>
</evidence>
<dbReference type="Gene3D" id="3.40.50.410">
    <property type="entry name" value="von Willebrand factor, type A domain"/>
    <property type="match status" value="1"/>
</dbReference>
<proteinExistence type="predicted"/>
<protein>
    <submittedName>
        <fullName evidence="4">Pilus assembly protein</fullName>
    </submittedName>
</protein>
<keyword evidence="2" id="KW-0812">Transmembrane</keyword>
<sequence length="590" mass="64928">MPAPRQTPLDQPRTAPATGRPRIRLAPALRRFAREEDGNLIVFGIYVFLIILMFAGIGVDLMHYERNRTSLQNTLDRAVLAAADLDQTLDPETVVRDYLDKAGVGDYLTSVTVDEGLSYRVVSATAKSSMATQFMKLTGVKSLSTPAASTAEERIDGVEISLVLDVSGSMASNNKLTNLKLAAREFVDEMEDNTEDGNLSISIVPYATQVSAPANFLSKFNVSAEHNYSNCVNFQGADFATTTLAPDLAMQRTMHFDPWNRNYDGRAYSPERLVRTPVCSNAAHREMVVLEKNRDTLKTFISNLSAQGNTSIDVGMKWGTALLDPSINPVVIQMIDDGEVSLQFSDRPTTYASGDTIKVIVLMTDGQNTAQYYLPDEYHSGDAGVFWNPEEKVYSVLYGPDVYDRDSDDDTSEDIYYWVGKNVWADHPYGAGTYEKTSTETTCSRYWYGTSWCIEYSTTTTTTTVEEEGTPVALSKADLFAKTTADAIADDIFAPVFGSAKARNDWYNDDTRYTYVDAYTKNARTSAICSAAKAKGIIVFTIGFEAPSSGLAVLKDCASSDSHFFDVEGLEIADAFSSIASSIRKLRLTQ</sequence>
<evidence type="ECO:0000256" key="2">
    <source>
        <dbReference type="SAM" id="Phobius"/>
    </source>
</evidence>
<comment type="caution">
    <text evidence="4">The sequence shown here is derived from an EMBL/GenBank/DDBJ whole genome shotgun (WGS) entry which is preliminary data.</text>
</comment>
<feature type="domain" description="Putative Flp pilus-assembly TadG-like N-terminal" evidence="3">
    <location>
        <begin position="38"/>
        <end position="83"/>
    </location>
</feature>
<gene>
    <name evidence="4" type="ORF">QO033_17475</name>
</gene>
<feature type="region of interest" description="Disordered" evidence="1">
    <location>
        <begin position="1"/>
        <end position="20"/>
    </location>
</feature>
<evidence type="ECO:0000313" key="4">
    <source>
        <dbReference type="EMBL" id="MDK3019476.1"/>
    </source>
</evidence>
<dbReference type="Proteomes" id="UP001243757">
    <property type="component" value="Unassembled WGS sequence"/>
</dbReference>
<dbReference type="RefSeq" id="WP_284482250.1">
    <property type="nucleotide sequence ID" value="NZ_JASNJD010000015.1"/>
</dbReference>
<keyword evidence="5" id="KW-1185">Reference proteome</keyword>
<keyword evidence="2" id="KW-0472">Membrane</keyword>
<dbReference type="SUPFAM" id="SSF53300">
    <property type="entry name" value="vWA-like"/>
    <property type="match status" value="1"/>
</dbReference>
<evidence type="ECO:0000259" key="3">
    <source>
        <dbReference type="Pfam" id="PF13400"/>
    </source>
</evidence>
<accession>A0ABT7F4F3</accession>
<reference evidence="4 5" key="1">
    <citation type="submission" date="2023-05" db="EMBL/GenBank/DDBJ databases">
        <title>Pseudodonghicola sp. nov.</title>
        <authorList>
            <person name="Huang J."/>
        </authorList>
    </citation>
    <scope>NUCLEOTIDE SEQUENCE [LARGE SCALE GENOMIC DNA]</scope>
    <source>
        <strain evidence="4 5">IC7</strain>
    </source>
</reference>
<name>A0ABT7F4F3_9RHOB</name>
<dbReference type="EMBL" id="JASNJD010000015">
    <property type="protein sequence ID" value="MDK3019476.1"/>
    <property type="molecule type" value="Genomic_DNA"/>
</dbReference>
<dbReference type="Pfam" id="PF13400">
    <property type="entry name" value="Tad"/>
    <property type="match status" value="1"/>
</dbReference>
<organism evidence="4 5">
    <name type="scientific">Pseudodonghicola flavimaris</name>
    <dbReference type="NCBI Taxonomy" id="3050036"/>
    <lineage>
        <taxon>Bacteria</taxon>
        <taxon>Pseudomonadati</taxon>
        <taxon>Pseudomonadota</taxon>
        <taxon>Alphaproteobacteria</taxon>
        <taxon>Rhodobacterales</taxon>
        <taxon>Paracoccaceae</taxon>
        <taxon>Pseudodonghicola</taxon>
    </lineage>
</organism>
<keyword evidence="2" id="KW-1133">Transmembrane helix</keyword>
<evidence type="ECO:0000313" key="5">
    <source>
        <dbReference type="Proteomes" id="UP001243757"/>
    </source>
</evidence>